<evidence type="ECO:0000259" key="5">
    <source>
        <dbReference type="Pfam" id="PF01416"/>
    </source>
</evidence>
<dbReference type="GO" id="GO:0009982">
    <property type="term" value="F:pseudouridine synthase activity"/>
    <property type="evidence" value="ECO:0007669"/>
    <property type="project" value="InterPro"/>
</dbReference>
<dbReference type="Proteomes" id="UP000235392">
    <property type="component" value="Unassembled WGS sequence"/>
</dbReference>
<dbReference type="EMBL" id="PGCJ01001008">
    <property type="protein sequence ID" value="PLW11725.1"/>
    <property type="molecule type" value="Genomic_DNA"/>
</dbReference>
<evidence type="ECO:0000313" key="10">
    <source>
        <dbReference type="Proteomes" id="UP000235392"/>
    </source>
</evidence>
<name>A0A2N5W4D3_9BASI</name>
<evidence type="ECO:0000256" key="4">
    <source>
        <dbReference type="SAM" id="MobiDB-lite"/>
    </source>
</evidence>
<dbReference type="GO" id="GO:0031119">
    <property type="term" value="P:tRNA pseudouridine synthesis"/>
    <property type="evidence" value="ECO:0007669"/>
    <property type="project" value="TreeGrafter"/>
</dbReference>
<evidence type="ECO:0000313" key="8">
    <source>
        <dbReference type="EMBL" id="PLW57092.1"/>
    </source>
</evidence>
<evidence type="ECO:0000256" key="1">
    <source>
        <dbReference type="ARBA" id="ARBA00009375"/>
    </source>
</evidence>
<feature type="region of interest" description="Disordered" evidence="4">
    <location>
        <begin position="1"/>
        <end position="25"/>
    </location>
</feature>
<dbReference type="SUPFAM" id="SSF55120">
    <property type="entry name" value="Pseudouridine synthase"/>
    <property type="match status" value="1"/>
</dbReference>
<dbReference type="GO" id="GO:0003723">
    <property type="term" value="F:RNA binding"/>
    <property type="evidence" value="ECO:0007669"/>
    <property type="project" value="InterPro"/>
</dbReference>
<dbReference type="InterPro" id="IPR020103">
    <property type="entry name" value="PsdUridine_synth_cat_dom_sf"/>
</dbReference>
<dbReference type="InterPro" id="IPR020094">
    <property type="entry name" value="TruA/RsuA/RluB/E/F_N"/>
</dbReference>
<proteinExistence type="inferred from homology"/>
<sequence length="557" mass="61661">MAERDGVAEQDGDSPNGRLGRDAEDGYAAFSRDQLVNQIKLLKAQLEQQNNAKHMRGKSIKQTALKTSKRRKDLDFDRYPKRKIAMMISYHGAEHGGLAWQPEITPQTTVEGELFRALLVARLVEGSESAPEGVSQVDFEDEQQRWRALVDVAKWGYSRAGRTDAGVSGCGQVVSLWVRSRLKSAPDRFGFRPPINPSACSPDVSQTTTTATATEGCKEEETAEGEEELGYHTMLNSILPESVRVLAWSPVHEAFDARFSCTARHYKYFFSLYESPSAPALDIAAMRDAAARLVGEHDFRNFCRIDPSKQLAHFRRRILSAEINLVDVDDKGQPWPSSPAQEEAHRRTGQPVYPEALSPNTNRLFVLDLVGTAFLYNMVRHIVAVLFLVGSGHERPDVVDRLVYTDGDMPVPASLAAGGLSPEPVACKPEYSHASALPLLLYRCVYPDDSFCWTPTPVGSARPPSAEPFVAWSRARIQAQLAFHLIAVPPPLFPPPQPRPPPLGPTRYISPLGAASARAAAEYVPLIDRPRAPHFSVVNANWWNKVGARRVGKRQLL</sequence>
<evidence type="ECO:0000256" key="2">
    <source>
        <dbReference type="ARBA" id="ARBA00022694"/>
    </source>
</evidence>
<dbReference type="PANTHER" id="PTHR11142">
    <property type="entry name" value="PSEUDOURIDYLATE SYNTHASE"/>
    <property type="match status" value="1"/>
</dbReference>
<keyword evidence="3" id="KW-0413">Isomerase</keyword>
<dbReference type="GO" id="GO:0005737">
    <property type="term" value="C:cytoplasm"/>
    <property type="evidence" value="ECO:0007669"/>
    <property type="project" value="TreeGrafter"/>
</dbReference>
<reference evidence="9 10" key="1">
    <citation type="submission" date="2017-11" db="EMBL/GenBank/DDBJ databases">
        <title>De novo assembly and phasing of dikaryotic genomes from two isolates of Puccinia coronata f. sp. avenae, the causal agent of oat crown rust.</title>
        <authorList>
            <person name="Miller M.E."/>
            <person name="Zhang Y."/>
            <person name="Omidvar V."/>
            <person name="Sperschneider J."/>
            <person name="Schwessinger B."/>
            <person name="Raley C."/>
            <person name="Palmer J.M."/>
            <person name="Garnica D."/>
            <person name="Upadhyaya N."/>
            <person name="Rathjen J."/>
            <person name="Taylor J.M."/>
            <person name="Park R.F."/>
            <person name="Dodds P.N."/>
            <person name="Hirsch C.D."/>
            <person name="Kianian S.F."/>
            <person name="Figueroa M."/>
        </authorList>
    </citation>
    <scope>NUCLEOTIDE SEQUENCE [LARGE SCALE GENOMIC DNA]</scope>
    <source>
        <strain evidence="8">12NC29</strain>
        <strain evidence="7">12SD80</strain>
    </source>
</reference>
<dbReference type="HAMAP" id="MF_00171">
    <property type="entry name" value="TruA"/>
    <property type="match status" value="1"/>
</dbReference>
<comment type="caution">
    <text evidence="8">The sequence shown here is derived from an EMBL/GenBank/DDBJ whole genome shotgun (WGS) entry which is preliminary data.</text>
</comment>
<evidence type="ECO:0000313" key="7">
    <source>
        <dbReference type="EMBL" id="PLW51842.1"/>
    </source>
</evidence>
<comment type="similarity">
    <text evidence="1">Belongs to the tRNA pseudouridine synthase TruA family.</text>
</comment>
<dbReference type="EMBL" id="PGCI01000003">
    <property type="protein sequence ID" value="PLW51842.1"/>
    <property type="molecule type" value="Genomic_DNA"/>
</dbReference>
<dbReference type="Gene3D" id="3.30.70.580">
    <property type="entry name" value="Pseudouridine synthase I, catalytic domain, N-terminal subdomain"/>
    <property type="match status" value="1"/>
</dbReference>
<dbReference type="AlphaFoldDB" id="A0A2N5W4D3"/>
<keyword evidence="2" id="KW-0819">tRNA processing</keyword>
<dbReference type="Pfam" id="PF01416">
    <property type="entry name" value="PseudoU_synth_1"/>
    <property type="match status" value="1"/>
</dbReference>
<dbReference type="Gene3D" id="3.30.70.660">
    <property type="entry name" value="Pseudouridine synthase I, catalytic domain, C-terminal subdomain"/>
    <property type="match status" value="1"/>
</dbReference>
<dbReference type="EMBL" id="PGCJ01000014">
    <property type="protein sequence ID" value="PLW57092.1"/>
    <property type="molecule type" value="Genomic_DNA"/>
</dbReference>
<keyword evidence="9" id="KW-1185">Reference proteome</keyword>
<evidence type="ECO:0000313" key="9">
    <source>
        <dbReference type="Proteomes" id="UP000235388"/>
    </source>
</evidence>
<dbReference type="InterPro" id="IPR001406">
    <property type="entry name" value="PsdUridine_synth_TruA"/>
</dbReference>
<dbReference type="STRING" id="200324.A0A2N5W4D3"/>
<dbReference type="PANTHER" id="PTHR11142:SF5">
    <property type="entry name" value="TRNA PSEUDOURIDINE(38_39) SYNTHASE"/>
    <property type="match status" value="1"/>
</dbReference>
<protein>
    <recommendedName>
        <fullName evidence="5">Pseudouridine synthase I TruA alpha/beta domain-containing protein</fullName>
    </recommendedName>
</protein>
<dbReference type="InterPro" id="IPR020097">
    <property type="entry name" value="PsdUridine_synth_TruA_a/b_dom"/>
</dbReference>
<dbReference type="GO" id="GO:1990481">
    <property type="term" value="P:mRNA pseudouridine synthesis"/>
    <property type="evidence" value="ECO:0007669"/>
    <property type="project" value="TreeGrafter"/>
</dbReference>
<gene>
    <name evidence="8" type="ORF">PCANC_01959</name>
    <name evidence="6" type="ORF">PCANC_17319</name>
    <name evidence="7" type="ORF">PCASD_00861</name>
</gene>
<dbReference type="GO" id="GO:0005634">
    <property type="term" value="C:nucleus"/>
    <property type="evidence" value="ECO:0007669"/>
    <property type="project" value="TreeGrafter"/>
</dbReference>
<organism evidence="8 9">
    <name type="scientific">Puccinia coronata f. sp. avenae</name>
    <dbReference type="NCBI Taxonomy" id="200324"/>
    <lineage>
        <taxon>Eukaryota</taxon>
        <taxon>Fungi</taxon>
        <taxon>Dikarya</taxon>
        <taxon>Basidiomycota</taxon>
        <taxon>Pucciniomycotina</taxon>
        <taxon>Pucciniomycetes</taxon>
        <taxon>Pucciniales</taxon>
        <taxon>Pucciniaceae</taxon>
        <taxon>Puccinia</taxon>
    </lineage>
</organism>
<evidence type="ECO:0000313" key="6">
    <source>
        <dbReference type="EMBL" id="PLW11725.1"/>
    </source>
</evidence>
<dbReference type="InterPro" id="IPR020095">
    <property type="entry name" value="PsdUridine_synth_TruA_C"/>
</dbReference>
<accession>A0A2N5W4D3</accession>
<evidence type="ECO:0000256" key="3">
    <source>
        <dbReference type="ARBA" id="ARBA00023235"/>
    </source>
</evidence>
<dbReference type="OrthoDB" id="25767at2759"/>
<feature type="domain" description="Pseudouridine synthase I TruA alpha/beta" evidence="5">
    <location>
        <begin position="289"/>
        <end position="405"/>
    </location>
</feature>
<dbReference type="Proteomes" id="UP000235388">
    <property type="component" value="Unassembled WGS sequence"/>
</dbReference>